<dbReference type="CDD" id="cd22160">
    <property type="entry name" value="F-box_AtFBL13-like"/>
    <property type="match status" value="1"/>
</dbReference>
<dbReference type="SUPFAM" id="SSF52047">
    <property type="entry name" value="RNI-like"/>
    <property type="match status" value="1"/>
</dbReference>
<accession>A0A830BQB7</accession>
<sequence length="410" mass="46290">MASVDRLSNLPDAIICHILSFLPTKLSVSTSVLSKRWSSLWAHVPVLDFESGESTALDIVTRFMQLYKVQRINAFRISYAGRHDDLSKSQLETCIAVAILHNVKELRVCVPVLPRGILTCETLVDLCLRNCGDIIPVTDTVCLPALKTLHLISVKYKSDKTLVHLLSGCPVLEELTVRCFPTWVCCHITSPTLKKLTINDHCKVKVDTPSLRFLKLENCVPLEGDVSDGTLDSLTEAEIDIDKLTIMGLDVAVFSHYVLRFVSRLNNVKYLKLSSLLDPNYSFSFLPSYTKFHNLTRLELNGDGRFLSYFLANADNLEVLIIGRVKSGMWLLEQETKCLSSHLRAVRIGGFGCAEHEFELIIRYLLWNAKVLRRMEIYSSRHDGTDLKAKFDERISLFPRGSVACELAFH</sequence>
<dbReference type="InterPro" id="IPR036047">
    <property type="entry name" value="F-box-like_dom_sf"/>
</dbReference>
<dbReference type="OrthoDB" id="811707at2759"/>
<dbReference type="AlphaFoldDB" id="A0A830BQB7"/>
<proteinExistence type="predicted"/>
<name>A0A830BQB7_9LAMI</name>
<keyword evidence="4" id="KW-1185">Reference proteome</keyword>
<gene>
    <name evidence="2" type="ORF">PHJA_000860500</name>
    <name evidence="3" type="ORF">PHJA_000861400</name>
</gene>
<dbReference type="Proteomes" id="UP000653305">
    <property type="component" value="Unassembled WGS sequence"/>
</dbReference>
<dbReference type="SUPFAM" id="SSF81383">
    <property type="entry name" value="F-box domain"/>
    <property type="match status" value="1"/>
</dbReference>
<dbReference type="InterPro" id="IPR001810">
    <property type="entry name" value="F-box_dom"/>
</dbReference>
<dbReference type="Pfam" id="PF08387">
    <property type="entry name" value="FBD"/>
    <property type="match status" value="1"/>
</dbReference>
<evidence type="ECO:0000313" key="4">
    <source>
        <dbReference type="Proteomes" id="UP000653305"/>
    </source>
</evidence>
<organism evidence="2 4">
    <name type="scientific">Phtheirospermum japonicum</name>
    <dbReference type="NCBI Taxonomy" id="374723"/>
    <lineage>
        <taxon>Eukaryota</taxon>
        <taxon>Viridiplantae</taxon>
        <taxon>Streptophyta</taxon>
        <taxon>Embryophyta</taxon>
        <taxon>Tracheophyta</taxon>
        <taxon>Spermatophyta</taxon>
        <taxon>Magnoliopsida</taxon>
        <taxon>eudicotyledons</taxon>
        <taxon>Gunneridae</taxon>
        <taxon>Pentapetalae</taxon>
        <taxon>asterids</taxon>
        <taxon>lamiids</taxon>
        <taxon>Lamiales</taxon>
        <taxon>Orobanchaceae</taxon>
        <taxon>Orobanchaceae incertae sedis</taxon>
        <taxon>Phtheirospermum</taxon>
    </lineage>
</organism>
<evidence type="ECO:0000259" key="1">
    <source>
        <dbReference type="SMART" id="SM00579"/>
    </source>
</evidence>
<dbReference type="InterPro" id="IPR006566">
    <property type="entry name" value="FBD"/>
</dbReference>
<feature type="domain" description="FBD" evidence="1">
    <location>
        <begin position="337"/>
        <end position="410"/>
    </location>
</feature>
<dbReference type="Pfam" id="PF00646">
    <property type="entry name" value="F-box"/>
    <property type="match status" value="1"/>
</dbReference>
<dbReference type="InterPro" id="IPR053781">
    <property type="entry name" value="F-box_AtFBL13-like"/>
</dbReference>
<comment type="caution">
    <text evidence="2">The sequence shown here is derived from an EMBL/GenBank/DDBJ whole genome shotgun (WGS) entry which is preliminary data.</text>
</comment>
<evidence type="ECO:0000313" key="2">
    <source>
        <dbReference type="EMBL" id="GFP87168.1"/>
    </source>
</evidence>
<dbReference type="Gene3D" id="1.20.1280.50">
    <property type="match status" value="1"/>
</dbReference>
<reference evidence="2" key="1">
    <citation type="submission" date="2020-07" db="EMBL/GenBank/DDBJ databases">
        <title>Ethylene signaling mediates host invasion by parasitic plants.</title>
        <authorList>
            <person name="Yoshida S."/>
        </authorList>
    </citation>
    <scope>NUCLEOTIDE SEQUENCE</scope>
    <source>
        <strain evidence="2">Okayama</strain>
    </source>
</reference>
<dbReference type="InterPro" id="IPR032675">
    <property type="entry name" value="LRR_dom_sf"/>
</dbReference>
<dbReference type="Gene3D" id="3.80.10.10">
    <property type="entry name" value="Ribonuclease Inhibitor"/>
    <property type="match status" value="1"/>
</dbReference>
<dbReference type="PANTHER" id="PTHR31900">
    <property type="entry name" value="F-BOX/RNI SUPERFAMILY PROTEIN-RELATED"/>
    <property type="match status" value="1"/>
</dbReference>
<evidence type="ECO:0000313" key="3">
    <source>
        <dbReference type="EMBL" id="GFP87177.1"/>
    </source>
</evidence>
<protein>
    <submittedName>
        <fullName evidence="2">F-box/LRR-repeat protein at4g14096</fullName>
    </submittedName>
</protein>
<dbReference type="EMBL" id="BMAC01000138">
    <property type="protein sequence ID" value="GFP87168.1"/>
    <property type="molecule type" value="Genomic_DNA"/>
</dbReference>
<dbReference type="Pfam" id="PF24758">
    <property type="entry name" value="LRR_At5g56370"/>
    <property type="match status" value="1"/>
</dbReference>
<dbReference type="InterPro" id="IPR050232">
    <property type="entry name" value="FBL13/AtMIF1-like"/>
</dbReference>
<dbReference type="PANTHER" id="PTHR31900:SF34">
    <property type="entry name" value="EMB|CAB62440.1-RELATED"/>
    <property type="match status" value="1"/>
</dbReference>
<dbReference type="InterPro" id="IPR055411">
    <property type="entry name" value="LRR_FXL15/At3g58940/PEG3-like"/>
</dbReference>
<dbReference type="SMART" id="SM00579">
    <property type="entry name" value="FBD"/>
    <property type="match status" value="1"/>
</dbReference>
<dbReference type="EMBL" id="BMAC01000138">
    <property type="protein sequence ID" value="GFP87177.1"/>
    <property type="molecule type" value="Genomic_DNA"/>
</dbReference>